<feature type="binding site" evidence="11">
    <location>
        <position position="479"/>
    </location>
    <ligand>
        <name>Mn(2+)</name>
        <dbReference type="ChEBI" id="CHEBI:29035"/>
    </ligand>
</feature>
<dbReference type="InterPro" id="IPR012160">
    <property type="entry name" value="LtaS-like"/>
</dbReference>
<dbReference type="PANTHER" id="PTHR47371:SF3">
    <property type="entry name" value="PHOSPHOGLYCEROL TRANSFERASE I"/>
    <property type="match status" value="1"/>
</dbReference>
<comment type="caution">
    <text evidence="14">The sequence shown here is derived from an EMBL/GenBank/DDBJ whole genome shotgun (WGS) entry which is preliminary data.</text>
</comment>
<evidence type="ECO:0000256" key="5">
    <source>
        <dbReference type="ARBA" id="ARBA00022692"/>
    </source>
</evidence>
<dbReference type="RefSeq" id="WP_122973463.1">
    <property type="nucleotide sequence ID" value="NZ_RHLQ01000062.1"/>
</dbReference>
<dbReference type="AlphaFoldDB" id="A0A3M8H3U8"/>
<dbReference type="CDD" id="cd16015">
    <property type="entry name" value="LTA_synthase"/>
    <property type="match status" value="1"/>
</dbReference>
<evidence type="ECO:0000256" key="3">
    <source>
        <dbReference type="ARBA" id="ARBA00009983"/>
    </source>
</evidence>
<dbReference type="Gene3D" id="3.40.720.10">
    <property type="entry name" value="Alkaline Phosphatase, subunit A"/>
    <property type="match status" value="1"/>
</dbReference>
<keyword evidence="4 8" id="KW-1003">Cell membrane</keyword>
<feature type="binding site" evidence="10">
    <location>
        <position position="420"/>
    </location>
    <ligand>
        <name>substrate</name>
    </ligand>
</feature>
<evidence type="ECO:0000259" key="13">
    <source>
        <dbReference type="Pfam" id="PF00884"/>
    </source>
</evidence>
<keyword evidence="10" id="KW-0479">Metal-binding</keyword>
<dbReference type="GO" id="GO:0005886">
    <property type="term" value="C:plasma membrane"/>
    <property type="evidence" value="ECO:0007669"/>
    <property type="project" value="UniProtKB-SubCell"/>
</dbReference>
<evidence type="ECO:0000313" key="15">
    <source>
        <dbReference type="Proteomes" id="UP000279909"/>
    </source>
</evidence>
<evidence type="ECO:0000256" key="2">
    <source>
        <dbReference type="ARBA" id="ARBA00004936"/>
    </source>
</evidence>
<evidence type="ECO:0000256" key="4">
    <source>
        <dbReference type="ARBA" id="ARBA00022475"/>
    </source>
</evidence>
<comment type="subcellular location">
    <subcellularLocation>
        <location evidence="1">Cell membrane</location>
        <topology evidence="1">Multi-pass membrane protein</topology>
    </subcellularLocation>
</comment>
<protein>
    <submittedName>
        <fullName evidence="14">LTA synthase family protein</fullName>
    </submittedName>
</protein>
<keyword evidence="6 12" id="KW-1133">Transmembrane helix</keyword>
<name>A0A3M8H3U8_9BACI</name>
<evidence type="ECO:0000256" key="6">
    <source>
        <dbReference type="ARBA" id="ARBA00022989"/>
    </source>
</evidence>
<feature type="binding site" evidence="11">
    <location>
        <position position="260"/>
    </location>
    <ligand>
        <name>Mn(2+)</name>
        <dbReference type="ChEBI" id="CHEBI:29035"/>
    </ligand>
</feature>
<evidence type="ECO:0000256" key="8">
    <source>
        <dbReference type="PIRNR" id="PIRNR005091"/>
    </source>
</evidence>
<feature type="binding site" evidence="11">
    <location>
        <position position="480"/>
    </location>
    <ligand>
        <name>Mn(2+)</name>
        <dbReference type="ChEBI" id="CHEBI:29035"/>
    </ligand>
</feature>
<feature type="transmembrane region" description="Helical" evidence="12">
    <location>
        <begin position="75"/>
        <end position="96"/>
    </location>
</feature>
<keyword evidence="15" id="KW-1185">Reference proteome</keyword>
<dbReference type="PANTHER" id="PTHR47371">
    <property type="entry name" value="LIPOTEICHOIC ACID SYNTHASE"/>
    <property type="match status" value="1"/>
</dbReference>
<proteinExistence type="inferred from homology"/>
<evidence type="ECO:0000313" key="14">
    <source>
        <dbReference type="EMBL" id="RNC97168.1"/>
    </source>
</evidence>
<feature type="transmembrane region" description="Helical" evidence="12">
    <location>
        <begin position="49"/>
        <end position="68"/>
    </location>
</feature>
<keyword evidence="5 12" id="KW-0812">Transmembrane</keyword>
<feature type="domain" description="Sulfatase N-terminal" evidence="13">
    <location>
        <begin position="253"/>
        <end position="543"/>
    </location>
</feature>
<dbReference type="GO" id="GO:0046872">
    <property type="term" value="F:metal ion binding"/>
    <property type="evidence" value="ECO:0007669"/>
    <property type="project" value="UniProtKB-KW"/>
</dbReference>
<evidence type="ECO:0000256" key="7">
    <source>
        <dbReference type="ARBA" id="ARBA00023136"/>
    </source>
</evidence>
<organism evidence="14 15">
    <name type="scientific">Lysinibacillus halotolerans</name>
    <dbReference type="NCBI Taxonomy" id="1368476"/>
    <lineage>
        <taxon>Bacteria</taxon>
        <taxon>Bacillati</taxon>
        <taxon>Bacillota</taxon>
        <taxon>Bacilli</taxon>
        <taxon>Bacillales</taxon>
        <taxon>Bacillaceae</taxon>
        <taxon>Lysinibacillus</taxon>
    </lineage>
</organism>
<dbReference type="OrthoDB" id="5901192at2"/>
<evidence type="ECO:0000256" key="10">
    <source>
        <dbReference type="PIRSR" id="PIRSR005091-2"/>
    </source>
</evidence>
<evidence type="ECO:0000256" key="11">
    <source>
        <dbReference type="PIRSR" id="PIRSR005091-3"/>
    </source>
</evidence>
<feature type="binding site" evidence="11">
    <location>
        <position position="304"/>
    </location>
    <ligand>
        <name>Mn(2+)</name>
        <dbReference type="ChEBI" id="CHEBI:29035"/>
    </ligand>
</feature>
<dbReference type="Gene3D" id="3.30.1120.170">
    <property type="match status" value="1"/>
</dbReference>
<dbReference type="EMBL" id="RHLQ01000062">
    <property type="protein sequence ID" value="RNC97168.1"/>
    <property type="molecule type" value="Genomic_DNA"/>
</dbReference>
<dbReference type="InterPro" id="IPR050448">
    <property type="entry name" value="OpgB/LTA_synthase_biosynth"/>
</dbReference>
<reference evidence="14 15" key="1">
    <citation type="journal article" date="2014" name="Int. J. Syst. Evol. Microbiol.">
        <title>Lysinibacillus halotolerans sp. nov., isolated from saline-alkaline soil.</title>
        <authorList>
            <person name="Kong D."/>
            <person name="Wang Y."/>
            <person name="Zhao B."/>
            <person name="Li Y."/>
            <person name="Song J."/>
            <person name="Zhai Y."/>
            <person name="Zhang C."/>
            <person name="Wang H."/>
            <person name="Chen X."/>
            <person name="Zhao B."/>
            <person name="Ruan Z."/>
        </authorList>
    </citation>
    <scope>NUCLEOTIDE SEQUENCE [LARGE SCALE GENOMIC DNA]</scope>
    <source>
        <strain evidence="14 15">MCCC 1A12703</strain>
    </source>
</reference>
<dbReference type="PIRSF" id="PIRSF005091">
    <property type="entry name" value="Mmb_sulf_HI1246"/>
    <property type="match status" value="1"/>
</dbReference>
<dbReference type="SUPFAM" id="SSF53649">
    <property type="entry name" value="Alkaline phosphatase-like"/>
    <property type="match status" value="1"/>
</dbReference>
<comment type="pathway">
    <text evidence="2">Cell wall biogenesis; lipoteichoic acid biosynthesis.</text>
</comment>
<dbReference type="InterPro" id="IPR017850">
    <property type="entry name" value="Alkaline_phosphatase_core_sf"/>
</dbReference>
<feature type="transmembrane region" description="Helical" evidence="12">
    <location>
        <begin position="12"/>
        <end position="29"/>
    </location>
</feature>
<dbReference type="InterPro" id="IPR000917">
    <property type="entry name" value="Sulfatase_N"/>
</dbReference>
<evidence type="ECO:0000256" key="9">
    <source>
        <dbReference type="PIRSR" id="PIRSR005091-1"/>
    </source>
</evidence>
<evidence type="ECO:0000256" key="1">
    <source>
        <dbReference type="ARBA" id="ARBA00004651"/>
    </source>
</evidence>
<dbReference type="Pfam" id="PF00884">
    <property type="entry name" value="Sulfatase"/>
    <property type="match status" value="1"/>
</dbReference>
<keyword evidence="7 8" id="KW-0472">Membrane</keyword>
<dbReference type="Proteomes" id="UP000279909">
    <property type="component" value="Unassembled WGS sequence"/>
</dbReference>
<accession>A0A3M8H3U8</accession>
<sequence>MESLNNKKEGFLNKFFGLYLLAVLMLWMKTYITQVTQFHLDVDGFLQQFLLFINPLGSAMLFLGFAFVFKGRGKYTLLVVMYTLLSILLYANAVYYRFFSDFITLPTIFQTQNFGDLGGSIVSLLKPYDILFFVDVFLLIYLCVSKKIQKDYTRVGYKKAVAVIAFVIGLSVINLGLANVDRPQLLTRGFDRNYIVKYLGMYNYTMYDAAETIKASSQRALADSDDMTEVINYTRSNYAEPNPEYFGAAKGMNVIYIHLESIQDFLMNYKLNGEEVTPFLNSLIKDQNTLYFDNFYHQTAQGKTSDAEFMLENSLFGLPQGSAFITKGQNTYQAAPAILKENGYTSAVFHGNNGTFWNRNEIYKSFGYDHFFDANYYDTSSEQDMAEYGLLDKPFFEQSTELLKSLPQPFYTKFITVGNHYPYKIDQELTTIGKATTGDPSVDNYFQTARYADEAIEQFFTQLKESGLYDNSMIVLYGDHYGISENHNRAMEQIIGKEVTPYESANLQQVPLIIHVPGMEGGVNHTYGGQMDLLPTLLHLLGIDSQNYVQFGTDLLSKEHNELVPFRNGDFVSPTIYSIDDKLYDAKTGLPLEDPDDSLLEKANEFEKEVEYKLQLSDKVVNGDLLRFYTPIGFTPVDPSQYNYSKVTTEETDEY</sequence>
<gene>
    <name evidence="14" type="ORF">EC501_16605</name>
</gene>
<keyword evidence="10" id="KW-0464">Manganese</keyword>
<evidence type="ECO:0000256" key="12">
    <source>
        <dbReference type="SAM" id="Phobius"/>
    </source>
</evidence>
<comment type="similarity">
    <text evidence="3 8">Belongs to the LTA synthase family.</text>
</comment>
<feature type="transmembrane region" description="Helical" evidence="12">
    <location>
        <begin position="160"/>
        <end position="178"/>
    </location>
</feature>
<feature type="active site" evidence="9">
    <location>
        <position position="304"/>
    </location>
</feature>